<accession>A0AAD9QW61</accession>
<evidence type="ECO:0000313" key="1">
    <source>
        <dbReference type="EMBL" id="KAK2568482.1"/>
    </source>
</evidence>
<dbReference type="PANTHER" id="PTHR31751">
    <property type="entry name" value="SI:CH211-108C17.2-RELATED-RELATED"/>
    <property type="match status" value="1"/>
</dbReference>
<evidence type="ECO:0000313" key="2">
    <source>
        <dbReference type="Proteomes" id="UP001249851"/>
    </source>
</evidence>
<dbReference type="AlphaFoldDB" id="A0AAD9QW61"/>
<comment type="caution">
    <text evidence="1">The sequence shown here is derived from an EMBL/GenBank/DDBJ whole genome shotgun (WGS) entry which is preliminary data.</text>
</comment>
<organism evidence="1 2">
    <name type="scientific">Acropora cervicornis</name>
    <name type="common">Staghorn coral</name>
    <dbReference type="NCBI Taxonomy" id="6130"/>
    <lineage>
        <taxon>Eukaryota</taxon>
        <taxon>Metazoa</taxon>
        <taxon>Cnidaria</taxon>
        <taxon>Anthozoa</taxon>
        <taxon>Hexacorallia</taxon>
        <taxon>Scleractinia</taxon>
        <taxon>Astrocoeniina</taxon>
        <taxon>Acroporidae</taxon>
        <taxon>Acropora</taxon>
    </lineage>
</organism>
<proteinExistence type="predicted"/>
<reference evidence="1" key="2">
    <citation type="journal article" date="2023" name="Science">
        <title>Genomic signatures of disease resistance in endangered staghorn corals.</title>
        <authorList>
            <person name="Vollmer S.V."/>
            <person name="Selwyn J.D."/>
            <person name="Despard B.A."/>
            <person name="Roesel C.L."/>
        </authorList>
    </citation>
    <scope>NUCLEOTIDE SEQUENCE</scope>
    <source>
        <strain evidence="1">K2</strain>
    </source>
</reference>
<gene>
    <name evidence="1" type="ORF">P5673_007534</name>
</gene>
<protein>
    <submittedName>
        <fullName evidence="1">Uncharacterized protein</fullName>
    </submittedName>
</protein>
<reference evidence="1" key="1">
    <citation type="journal article" date="2023" name="G3 (Bethesda)">
        <title>Whole genome assembly and annotation of the endangered Caribbean coral Acropora cervicornis.</title>
        <authorList>
            <person name="Selwyn J.D."/>
            <person name="Vollmer S.V."/>
        </authorList>
    </citation>
    <scope>NUCLEOTIDE SEQUENCE</scope>
    <source>
        <strain evidence="1">K2</strain>
    </source>
</reference>
<dbReference type="Proteomes" id="UP001249851">
    <property type="component" value="Unassembled WGS sequence"/>
</dbReference>
<keyword evidence="2" id="KW-1185">Reference proteome</keyword>
<sequence length="126" mass="13908">MWRVYNLHHTSVFTYSHAKTPLGQSEHAYYLSCFINLDGDGRCDVPGHSAKYGTYTLMDEDTGNVVVSNVNQVSEVSSSNVVEKEGFSPSAKDLEEKGVKISRIGADRHVSISSSMAKDFPHTSHQ</sequence>
<dbReference type="EMBL" id="JARQWQ010000012">
    <property type="protein sequence ID" value="KAK2568482.1"/>
    <property type="molecule type" value="Genomic_DNA"/>
</dbReference>
<dbReference type="PANTHER" id="PTHR31751:SF42">
    <property type="entry name" value="PROTEIN CBG10204"/>
    <property type="match status" value="1"/>
</dbReference>
<name>A0AAD9QW61_ACRCE</name>